<protein>
    <submittedName>
        <fullName evidence="2">Uncharacterized protein</fullName>
    </submittedName>
</protein>
<gene>
    <name evidence="2" type="ORF">BaOVIS_032830</name>
</gene>
<dbReference type="Proteomes" id="UP001057455">
    <property type="component" value="Unassembled WGS sequence"/>
</dbReference>
<keyword evidence="3" id="KW-1185">Reference proteome</keyword>
<evidence type="ECO:0000313" key="2">
    <source>
        <dbReference type="EMBL" id="GFE55879.1"/>
    </source>
</evidence>
<comment type="caution">
    <text evidence="2">The sequence shown here is derived from an EMBL/GenBank/DDBJ whole genome shotgun (WGS) entry which is preliminary data.</text>
</comment>
<dbReference type="AlphaFoldDB" id="A0A9W5TCQ7"/>
<organism evidence="2 3">
    <name type="scientific">Babesia ovis</name>
    <dbReference type="NCBI Taxonomy" id="5869"/>
    <lineage>
        <taxon>Eukaryota</taxon>
        <taxon>Sar</taxon>
        <taxon>Alveolata</taxon>
        <taxon>Apicomplexa</taxon>
        <taxon>Aconoidasida</taxon>
        <taxon>Piroplasmida</taxon>
        <taxon>Babesiidae</taxon>
        <taxon>Babesia</taxon>
    </lineage>
</organism>
<evidence type="ECO:0000256" key="1">
    <source>
        <dbReference type="SAM" id="MobiDB-lite"/>
    </source>
</evidence>
<name>A0A9W5TCQ7_BABOV</name>
<evidence type="ECO:0000313" key="3">
    <source>
        <dbReference type="Proteomes" id="UP001057455"/>
    </source>
</evidence>
<proteinExistence type="predicted"/>
<feature type="compositionally biased region" description="Low complexity" evidence="1">
    <location>
        <begin position="94"/>
        <end position="105"/>
    </location>
</feature>
<sequence length="121" mass="13158">MALLNEETSPEDTLGLLSEKYMGMAERTDVCTDSPKSMLIGLTVSKCTTERCEKPSALVPMESSIRLRMLDRIGVEGSLKIICKSRSLQKLKRPITGGISTTPGTKRNVGSTVSSIKLRPT</sequence>
<accession>A0A9W5TCQ7</accession>
<feature type="region of interest" description="Disordered" evidence="1">
    <location>
        <begin position="94"/>
        <end position="121"/>
    </location>
</feature>
<reference evidence="2" key="1">
    <citation type="submission" date="2019-12" db="EMBL/GenBank/DDBJ databases">
        <title>Genome sequence of Babesia ovis.</title>
        <authorList>
            <person name="Yamagishi J."/>
            <person name="Sevinc F."/>
            <person name="Xuan X."/>
        </authorList>
    </citation>
    <scope>NUCLEOTIDE SEQUENCE</scope>
    <source>
        <strain evidence="2">Selcuk</strain>
    </source>
</reference>
<dbReference type="EMBL" id="BLIY01000024">
    <property type="protein sequence ID" value="GFE55879.1"/>
    <property type="molecule type" value="Genomic_DNA"/>
</dbReference>